<organism evidence="6 7">
    <name type="scientific">Sorangium atrum</name>
    <dbReference type="NCBI Taxonomy" id="2995308"/>
    <lineage>
        <taxon>Bacteria</taxon>
        <taxon>Pseudomonadati</taxon>
        <taxon>Myxococcota</taxon>
        <taxon>Polyangia</taxon>
        <taxon>Polyangiales</taxon>
        <taxon>Polyangiaceae</taxon>
        <taxon>Sorangium</taxon>
    </lineage>
</organism>
<gene>
    <name evidence="6" type="ORF">POL72_17430</name>
</gene>
<keyword evidence="3" id="KW-0238">DNA-binding</keyword>
<keyword evidence="7" id="KW-1185">Reference proteome</keyword>
<evidence type="ECO:0000313" key="7">
    <source>
        <dbReference type="Proteomes" id="UP001217485"/>
    </source>
</evidence>
<dbReference type="Gene3D" id="1.10.10.10">
    <property type="entry name" value="Winged helix-like DNA-binding domain superfamily/Winged helix DNA-binding domain"/>
    <property type="match status" value="1"/>
</dbReference>
<comment type="similarity">
    <text evidence="1">Belongs to the LysR transcriptional regulatory family.</text>
</comment>
<reference evidence="6 7" key="1">
    <citation type="submission" date="2023-01" db="EMBL/GenBank/DDBJ databases">
        <title>Minimal conservation of predation-associated metabolite biosynthetic gene clusters underscores biosynthetic potential of Myxococcota including descriptions for ten novel species: Archangium lansinium sp. nov., Myxococcus landrumus sp. nov., Nannocystis bai.</title>
        <authorList>
            <person name="Ahearne A."/>
            <person name="Stevens C."/>
            <person name="Dowd S."/>
        </authorList>
    </citation>
    <scope>NUCLEOTIDE SEQUENCE [LARGE SCALE GENOMIC DNA]</scope>
    <source>
        <strain evidence="6 7">WIWO2</strain>
    </source>
</reference>
<evidence type="ECO:0000256" key="4">
    <source>
        <dbReference type="ARBA" id="ARBA00023163"/>
    </source>
</evidence>
<dbReference type="SUPFAM" id="SSF46785">
    <property type="entry name" value="Winged helix' DNA-binding domain"/>
    <property type="match status" value="1"/>
</dbReference>
<dbReference type="Pfam" id="PF03466">
    <property type="entry name" value="LysR_substrate"/>
    <property type="match status" value="1"/>
</dbReference>
<dbReference type="Pfam" id="PF00126">
    <property type="entry name" value="HTH_1"/>
    <property type="match status" value="1"/>
</dbReference>
<keyword evidence="2" id="KW-0805">Transcription regulation</keyword>
<dbReference type="InterPro" id="IPR000847">
    <property type="entry name" value="LysR_HTH_N"/>
</dbReference>
<dbReference type="PROSITE" id="PS50931">
    <property type="entry name" value="HTH_LYSR"/>
    <property type="match status" value="1"/>
</dbReference>
<evidence type="ECO:0000313" key="6">
    <source>
        <dbReference type="EMBL" id="MDC0679530.1"/>
    </source>
</evidence>
<dbReference type="PRINTS" id="PR00039">
    <property type="entry name" value="HTHLYSR"/>
</dbReference>
<evidence type="ECO:0000256" key="2">
    <source>
        <dbReference type="ARBA" id="ARBA00023015"/>
    </source>
</evidence>
<sequence length="287" mass="31537">MDRFLALRVFCKVADSGSFSRAARELSMTQSAASRGIADLESRLGLRLFERTTRRVALTLEGRAYYEQIEEHVRALEDAELRAASGFGDLAGRVKLSAPGALGRRLLLPELVRIMHESPGLVVDAALTDQRVDLVAGAFDFALRVGVRSEPSFIERTLGTSPQWLVGSAGLFAGKPAPTSMSELAAVRVVASGGVRDLEKLGLSVRLTTDDIETNLRAVEAGLGVSVLPRWLVARRVQEGRLIRLLPRLALPSPPLVVVYPRRLRRVARQVLERIERHLQKELTFDG</sequence>
<dbReference type="CDD" id="cd08422">
    <property type="entry name" value="PBP2_CrgA_like"/>
    <property type="match status" value="1"/>
</dbReference>
<protein>
    <submittedName>
        <fullName evidence="6">LysR family transcriptional regulator</fullName>
    </submittedName>
</protein>
<dbReference type="PANTHER" id="PTHR30537">
    <property type="entry name" value="HTH-TYPE TRANSCRIPTIONAL REGULATOR"/>
    <property type="match status" value="1"/>
</dbReference>
<dbReference type="Proteomes" id="UP001217485">
    <property type="component" value="Unassembled WGS sequence"/>
</dbReference>
<dbReference type="SUPFAM" id="SSF53850">
    <property type="entry name" value="Periplasmic binding protein-like II"/>
    <property type="match status" value="1"/>
</dbReference>
<evidence type="ECO:0000256" key="1">
    <source>
        <dbReference type="ARBA" id="ARBA00009437"/>
    </source>
</evidence>
<feature type="domain" description="HTH lysR-type" evidence="5">
    <location>
        <begin position="1"/>
        <end position="59"/>
    </location>
</feature>
<keyword evidence="4" id="KW-0804">Transcription</keyword>
<evidence type="ECO:0000256" key="3">
    <source>
        <dbReference type="ARBA" id="ARBA00023125"/>
    </source>
</evidence>
<proteinExistence type="inferred from homology"/>
<dbReference type="EMBL" id="JAQNDK010000002">
    <property type="protein sequence ID" value="MDC0679530.1"/>
    <property type="molecule type" value="Genomic_DNA"/>
</dbReference>
<dbReference type="Gene3D" id="3.40.190.290">
    <property type="match status" value="1"/>
</dbReference>
<dbReference type="PANTHER" id="PTHR30537:SF3">
    <property type="entry name" value="TRANSCRIPTIONAL REGULATORY PROTEIN"/>
    <property type="match status" value="1"/>
</dbReference>
<dbReference type="InterPro" id="IPR058163">
    <property type="entry name" value="LysR-type_TF_proteobact-type"/>
</dbReference>
<dbReference type="InterPro" id="IPR005119">
    <property type="entry name" value="LysR_subst-bd"/>
</dbReference>
<name>A0ABT5BZE8_9BACT</name>
<evidence type="ECO:0000259" key="5">
    <source>
        <dbReference type="PROSITE" id="PS50931"/>
    </source>
</evidence>
<comment type="caution">
    <text evidence="6">The sequence shown here is derived from an EMBL/GenBank/DDBJ whole genome shotgun (WGS) entry which is preliminary data.</text>
</comment>
<dbReference type="InterPro" id="IPR036390">
    <property type="entry name" value="WH_DNA-bd_sf"/>
</dbReference>
<dbReference type="InterPro" id="IPR036388">
    <property type="entry name" value="WH-like_DNA-bd_sf"/>
</dbReference>
<dbReference type="RefSeq" id="WP_272096521.1">
    <property type="nucleotide sequence ID" value="NZ_JAQNDK010000002.1"/>
</dbReference>
<accession>A0ABT5BZE8</accession>